<dbReference type="OrthoDB" id="163120at2759"/>
<feature type="non-terminal residue" evidence="2">
    <location>
        <position position="194"/>
    </location>
</feature>
<proteinExistence type="predicted"/>
<evidence type="ECO:0000313" key="2">
    <source>
        <dbReference type="EMBL" id="KAF9947800.1"/>
    </source>
</evidence>
<feature type="region of interest" description="Disordered" evidence="1">
    <location>
        <begin position="1"/>
        <end position="55"/>
    </location>
</feature>
<gene>
    <name evidence="2" type="ORF">BGZ70_002502</name>
</gene>
<keyword evidence="3" id="KW-1185">Reference proteome</keyword>
<dbReference type="AlphaFoldDB" id="A0A9P6LX02"/>
<dbReference type="Proteomes" id="UP000738359">
    <property type="component" value="Unassembled WGS sequence"/>
</dbReference>
<sequence length="194" mass="21974">MSTSSSASSTPDVPNSPLNQPEQPQQPELQRLSEPPNFQEQEEPDEPASFSTCPLPPTYTIVLNYRKGTPRTSCRQLKNLPPTTPWTFDRHRDTYKVLLARVEGYVQGLQGFTFPNDRRPYLQPSNNTYQKNYVELTEENYGTEMEATWRKEARRLNSITGAGVTLHLYIYLEAVAEAAAATSNVRRVTAFACK</sequence>
<evidence type="ECO:0000313" key="3">
    <source>
        <dbReference type="Proteomes" id="UP000738359"/>
    </source>
</evidence>
<feature type="compositionally biased region" description="Low complexity" evidence="1">
    <location>
        <begin position="1"/>
        <end position="36"/>
    </location>
</feature>
<name>A0A9P6LX02_MORAP</name>
<evidence type="ECO:0000256" key="1">
    <source>
        <dbReference type="SAM" id="MobiDB-lite"/>
    </source>
</evidence>
<organism evidence="2 3">
    <name type="scientific">Mortierella alpina</name>
    <name type="common">Oleaginous fungus</name>
    <name type="synonym">Mortierella renispora</name>
    <dbReference type="NCBI Taxonomy" id="64518"/>
    <lineage>
        <taxon>Eukaryota</taxon>
        <taxon>Fungi</taxon>
        <taxon>Fungi incertae sedis</taxon>
        <taxon>Mucoromycota</taxon>
        <taxon>Mortierellomycotina</taxon>
        <taxon>Mortierellomycetes</taxon>
        <taxon>Mortierellales</taxon>
        <taxon>Mortierellaceae</taxon>
        <taxon>Mortierella</taxon>
    </lineage>
</organism>
<comment type="caution">
    <text evidence="2">The sequence shown here is derived from an EMBL/GenBank/DDBJ whole genome shotgun (WGS) entry which is preliminary data.</text>
</comment>
<dbReference type="EMBL" id="JAAAHY010001609">
    <property type="protein sequence ID" value="KAF9947800.1"/>
    <property type="molecule type" value="Genomic_DNA"/>
</dbReference>
<reference evidence="2" key="1">
    <citation type="journal article" date="2020" name="Fungal Divers.">
        <title>Resolving the Mortierellaceae phylogeny through synthesis of multi-gene phylogenetics and phylogenomics.</title>
        <authorList>
            <person name="Vandepol N."/>
            <person name="Liber J."/>
            <person name="Desiro A."/>
            <person name="Na H."/>
            <person name="Kennedy M."/>
            <person name="Barry K."/>
            <person name="Grigoriev I.V."/>
            <person name="Miller A.N."/>
            <person name="O'Donnell K."/>
            <person name="Stajich J.E."/>
            <person name="Bonito G."/>
        </authorList>
    </citation>
    <scope>NUCLEOTIDE SEQUENCE</scope>
    <source>
        <strain evidence="2">CK1249</strain>
    </source>
</reference>
<accession>A0A9P6LX02</accession>
<protein>
    <submittedName>
        <fullName evidence="2">Uncharacterized protein</fullName>
    </submittedName>
</protein>